<evidence type="ECO:0000256" key="3">
    <source>
        <dbReference type="SAM" id="MobiDB-lite"/>
    </source>
</evidence>
<organism evidence="5 6">
    <name type="scientific">Deinococcus yavapaiensis KR-236</name>
    <dbReference type="NCBI Taxonomy" id="694435"/>
    <lineage>
        <taxon>Bacteria</taxon>
        <taxon>Thermotogati</taxon>
        <taxon>Deinococcota</taxon>
        <taxon>Deinococci</taxon>
        <taxon>Deinococcales</taxon>
        <taxon>Deinococcaceae</taxon>
        <taxon>Deinococcus</taxon>
    </lineage>
</organism>
<dbReference type="CDD" id="cd01043">
    <property type="entry name" value="DPS"/>
    <property type="match status" value="1"/>
</dbReference>
<dbReference type="InterPro" id="IPR023188">
    <property type="entry name" value="DPS_DNA-bd_CS"/>
</dbReference>
<keyword evidence="6" id="KW-1185">Reference proteome</keyword>
<dbReference type="AlphaFoldDB" id="A0A318S7B6"/>
<comment type="similarity">
    <text evidence="1 2">Belongs to the Dps family.</text>
</comment>
<feature type="domain" description="Ferritin/DPS" evidence="4">
    <location>
        <begin position="97"/>
        <end position="239"/>
    </location>
</feature>
<dbReference type="PROSITE" id="PS00818">
    <property type="entry name" value="DPS_1"/>
    <property type="match status" value="1"/>
</dbReference>
<evidence type="ECO:0000256" key="2">
    <source>
        <dbReference type="RuleBase" id="RU003875"/>
    </source>
</evidence>
<reference evidence="5 6" key="1">
    <citation type="submission" date="2018-06" db="EMBL/GenBank/DDBJ databases">
        <title>Genomic Encyclopedia of Type Strains, Phase IV (KMG-IV): sequencing the most valuable type-strain genomes for metagenomic binning, comparative biology and taxonomic classification.</title>
        <authorList>
            <person name="Goeker M."/>
        </authorList>
    </citation>
    <scope>NUCLEOTIDE SEQUENCE [LARGE SCALE GENOMIC DNA]</scope>
    <source>
        <strain evidence="5 6">DSM 18048</strain>
    </source>
</reference>
<dbReference type="PROSITE" id="PS00819">
    <property type="entry name" value="DPS_2"/>
    <property type="match status" value="1"/>
</dbReference>
<dbReference type="InterPro" id="IPR012347">
    <property type="entry name" value="Ferritin-like"/>
</dbReference>
<feature type="compositionally biased region" description="Basic and acidic residues" evidence="3">
    <location>
        <begin position="58"/>
        <end position="73"/>
    </location>
</feature>
<dbReference type="InterPro" id="IPR009078">
    <property type="entry name" value="Ferritin-like_SF"/>
</dbReference>
<feature type="region of interest" description="Disordered" evidence="3">
    <location>
        <begin position="1"/>
        <end position="73"/>
    </location>
</feature>
<dbReference type="GO" id="GO:0003677">
    <property type="term" value="F:DNA binding"/>
    <property type="evidence" value="ECO:0007669"/>
    <property type="project" value="UniProtKB-KW"/>
</dbReference>
<evidence type="ECO:0000313" key="6">
    <source>
        <dbReference type="Proteomes" id="UP000248326"/>
    </source>
</evidence>
<dbReference type="PANTHER" id="PTHR42932:SF2">
    <property type="entry name" value="DNA PROTECTION DURING STARVATION PROTEIN 1"/>
    <property type="match status" value="1"/>
</dbReference>
<dbReference type="PANTHER" id="PTHR42932">
    <property type="entry name" value="GENERAL STRESS PROTEIN 20U"/>
    <property type="match status" value="1"/>
</dbReference>
<evidence type="ECO:0000256" key="1">
    <source>
        <dbReference type="ARBA" id="ARBA00009497"/>
    </source>
</evidence>
<comment type="caution">
    <text evidence="5">The sequence shown here is derived from an EMBL/GenBank/DDBJ whole genome shotgun (WGS) entry which is preliminary data.</text>
</comment>
<keyword evidence="5" id="KW-0238">DNA-binding</keyword>
<accession>A0A318S7B6</accession>
<dbReference type="EMBL" id="QJSX01000006">
    <property type="protein sequence ID" value="PYE54221.1"/>
    <property type="molecule type" value="Genomic_DNA"/>
</dbReference>
<dbReference type="Proteomes" id="UP000248326">
    <property type="component" value="Unassembled WGS sequence"/>
</dbReference>
<evidence type="ECO:0000313" key="5">
    <source>
        <dbReference type="EMBL" id="PYE54221.1"/>
    </source>
</evidence>
<feature type="compositionally biased region" description="Polar residues" evidence="3">
    <location>
        <begin position="43"/>
        <end position="55"/>
    </location>
</feature>
<gene>
    <name evidence="5" type="ORF">DES52_106187</name>
</gene>
<dbReference type="PRINTS" id="PR01346">
    <property type="entry name" value="HELNAPAPROT"/>
</dbReference>
<protein>
    <submittedName>
        <fullName evidence="5">Starvation-inducible DNA-binding protein</fullName>
    </submittedName>
</protein>
<evidence type="ECO:0000259" key="4">
    <source>
        <dbReference type="Pfam" id="PF00210"/>
    </source>
</evidence>
<dbReference type="GO" id="GO:0008199">
    <property type="term" value="F:ferric iron binding"/>
    <property type="evidence" value="ECO:0007669"/>
    <property type="project" value="InterPro"/>
</dbReference>
<name>A0A318S7B6_9DEIO</name>
<proteinExistence type="inferred from homology"/>
<dbReference type="Pfam" id="PF00210">
    <property type="entry name" value="Ferritin"/>
    <property type="match status" value="1"/>
</dbReference>
<sequence length="241" mass="26758">MRRDAPNAYGEGMTKRNAGTAEPKPSRKRKAAGTEAPVMDESGTMTASAVSNDVNDTAEMRSGEGTHTDAAHDRGDAHAKLIDHSYLAEEEFGTIAETLQRNLATTISLYLKFKKFHWDIRGRTFHTLHETYDEMAAEIFPTIDVIAERLVMLGGSPVAAPAEVDRYSPIRVPTDTIHDARAQLQQLVDDHTLVTRSLRDDSKKADDADDPVTADLYNATLLIHDKHRWMLAALLDDDKMD</sequence>
<dbReference type="SUPFAM" id="SSF47240">
    <property type="entry name" value="Ferritin-like"/>
    <property type="match status" value="1"/>
</dbReference>
<dbReference type="InterPro" id="IPR002177">
    <property type="entry name" value="DPS_DNA-bd"/>
</dbReference>
<dbReference type="InterPro" id="IPR008331">
    <property type="entry name" value="Ferritin_DPS_dom"/>
</dbReference>
<dbReference type="Gene3D" id="1.20.1260.10">
    <property type="match status" value="1"/>
</dbReference>
<dbReference type="GO" id="GO:0016722">
    <property type="term" value="F:oxidoreductase activity, acting on metal ions"/>
    <property type="evidence" value="ECO:0007669"/>
    <property type="project" value="InterPro"/>
</dbReference>